<dbReference type="GO" id="GO:0046872">
    <property type="term" value="F:metal ion binding"/>
    <property type="evidence" value="ECO:0007669"/>
    <property type="project" value="UniProtKB-KW"/>
</dbReference>
<sequence length="277" mass="30076">MLLEIAIGDAYGAGFEFCNREIITHNNHVNGYIAHPLGIKAGCYTDDTQMSLAIAELILEKPAPLASDFAQAFVHTYKRDPRLGYASGFQQLLDSCHSGKDLTQKIRPHSKRNGAAMRSVPLGVIPDINQLLQLTKCQAGITHNTKEGILSAQAVALMAHGLIHQKAAIKDLVPFIESTIEIKMVSNWSGKVNCDALETLAAVNTALQKNRSFTELLHACVNFGGDTDSVAAIACGLASLSREYDSEIPSSLITGLESSPYGYQYLLEIDRKISNIF</sequence>
<dbReference type="EMBL" id="JALBWM010000120">
    <property type="protein sequence ID" value="MCO1336293.1"/>
    <property type="molecule type" value="Genomic_DNA"/>
</dbReference>
<evidence type="ECO:0000313" key="3">
    <source>
        <dbReference type="Proteomes" id="UP001139028"/>
    </source>
</evidence>
<proteinExistence type="predicted"/>
<dbReference type="Pfam" id="PF03747">
    <property type="entry name" value="ADP_ribosyl_GH"/>
    <property type="match status" value="1"/>
</dbReference>
<dbReference type="AlphaFoldDB" id="A0A9X2EUT3"/>
<feature type="binding site" evidence="1">
    <location>
        <position position="47"/>
    </location>
    <ligand>
        <name>Mg(2+)</name>
        <dbReference type="ChEBI" id="CHEBI:18420"/>
        <label>1</label>
    </ligand>
</feature>
<accession>A0A9X2EUT3</accession>
<dbReference type="PANTHER" id="PTHR16222:SF12">
    <property type="entry name" value="ADP-RIBOSYLGLYCOHYDROLASE-RELATED"/>
    <property type="match status" value="1"/>
</dbReference>
<evidence type="ECO:0000256" key="1">
    <source>
        <dbReference type="PIRSR" id="PIRSR605502-1"/>
    </source>
</evidence>
<dbReference type="Proteomes" id="UP001139028">
    <property type="component" value="Unassembled WGS sequence"/>
</dbReference>
<comment type="cofactor">
    <cofactor evidence="1">
        <name>Mg(2+)</name>
        <dbReference type="ChEBI" id="CHEBI:18420"/>
    </cofactor>
    <text evidence="1">Binds 2 magnesium ions per subunit.</text>
</comment>
<dbReference type="Gene3D" id="1.10.4080.10">
    <property type="entry name" value="ADP-ribosylation/Crystallin J1"/>
    <property type="match status" value="1"/>
</dbReference>
<dbReference type="PANTHER" id="PTHR16222">
    <property type="entry name" value="ADP-RIBOSYLGLYCOHYDROLASE"/>
    <property type="match status" value="1"/>
</dbReference>
<dbReference type="SUPFAM" id="SSF101478">
    <property type="entry name" value="ADP-ribosylglycohydrolase"/>
    <property type="match status" value="1"/>
</dbReference>
<keyword evidence="1" id="KW-0479">Metal-binding</keyword>
<feature type="binding site" evidence="1">
    <location>
        <position position="228"/>
    </location>
    <ligand>
        <name>Mg(2+)</name>
        <dbReference type="ChEBI" id="CHEBI:18420"/>
        <label>1</label>
    </ligand>
</feature>
<name>A0A9X2EUT3_9GAMM</name>
<dbReference type="RefSeq" id="WP_252471873.1">
    <property type="nucleotide sequence ID" value="NZ_JALBWM010000120.1"/>
</dbReference>
<keyword evidence="1" id="KW-0460">Magnesium</keyword>
<gene>
    <name evidence="2" type="ORF">MO867_18330</name>
</gene>
<dbReference type="InterPro" id="IPR005502">
    <property type="entry name" value="Ribosyl_crysJ1"/>
</dbReference>
<feature type="binding site" evidence="1">
    <location>
        <position position="226"/>
    </location>
    <ligand>
        <name>Mg(2+)</name>
        <dbReference type="ChEBI" id="CHEBI:18420"/>
        <label>1</label>
    </ligand>
</feature>
<reference evidence="2" key="1">
    <citation type="journal article" date="2022" name="Arch. Microbiol.">
        <title>Microbulbifer okhotskensis sp. nov., isolated from a deep bottom sediment of the Okhotsk Sea.</title>
        <authorList>
            <person name="Romanenko L."/>
            <person name="Kurilenko V."/>
            <person name="Otstavnykh N."/>
            <person name="Velansky P."/>
            <person name="Isaeva M."/>
            <person name="Mikhailov V."/>
        </authorList>
    </citation>
    <scope>NUCLEOTIDE SEQUENCE</scope>
    <source>
        <strain evidence="2">OS29</strain>
    </source>
</reference>
<dbReference type="InterPro" id="IPR050792">
    <property type="entry name" value="ADP-ribosylglycohydrolase"/>
</dbReference>
<keyword evidence="3" id="KW-1185">Reference proteome</keyword>
<feature type="binding site" evidence="1">
    <location>
        <position position="45"/>
    </location>
    <ligand>
        <name>Mg(2+)</name>
        <dbReference type="ChEBI" id="CHEBI:18420"/>
        <label>1</label>
    </ligand>
</feature>
<organism evidence="2 3">
    <name type="scientific">Microbulbifer okhotskensis</name>
    <dbReference type="NCBI Taxonomy" id="2926617"/>
    <lineage>
        <taxon>Bacteria</taxon>
        <taxon>Pseudomonadati</taxon>
        <taxon>Pseudomonadota</taxon>
        <taxon>Gammaproteobacteria</taxon>
        <taxon>Cellvibrionales</taxon>
        <taxon>Microbulbiferaceae</taxon>
        <taxon>Microbulbifer</taxon>
    </lineage>
</organism>
<protein>
    <submittedName>
        <fullName evidence="2">ADP-ribosylglycohydrolase family protein</fullName>
    </submittedName>
</protein>
<feature type="binding site" evidence="1">
    <location>
        <position position="46"/>
    </location>
    <ligand>
        <name>Mg(2+)</name>
        <dbReference type="ChEBI" id="CHEBI:18420"/>
        <label>1</label>
    </ligand>
</feature>
<dbReference type="InterPro" id="IPR036705">
    <property type="entry name" value="Ribosyl_crysJ1_sf"/>
</dbReference>
<comment type="caution">
    <text evidence="2">The sequence shown here is derived from an EMBL/GenBank/DDBJ whole genome shotgun (WGS) entry which is preliminary data.</text>
</comment>
<feature type="binding site" evidence="1">
    <location>
        <position position="229"/>
    </location>
    <ligand>
        <name>Mg(2+)</name>
        <dbReference type="ChEBI" id="CHEBI:18420"/>
        <label>1</label>
    </ligand>
</feature>
<evidence type="ECO:0000313" key="2">
    <source>
        <dbReference type="EMBL" id="MCO1336293.1"/>
    </source>
</evidence>